<feature type="compositionally biased region" description="Low complexity" evidence="2">
    <location>
        <begin position="1"/>
        <end position="26"/>
    </location>
</feature>
<reference evidence="3 4" key="1">
    <citation type="submission" date="2021-06" db="EMBL/GenBank/DDBJ databases">
        <title>Actinoplanes lichenicola sp. nov., and Actinoplanes ovalisporus sp. nov., isolated from lichen in Thailand.</title>
        <authorList>
            <person name="Saeng-In P."/>
            <person name="Kanchanasin P."/>
            <person name="Yuki M."/>
            <person name="Kudo T."/>
            <person name="Ohkuma M."/>
            <person name="Phongsopitanun W."/>
            <person name="Tanasupawat S."/>
        </authorList>
    </citation>
    <scope>NUCLEOTIDE SEQUENCE [LARGE SCALE GENOMIC DNA]</scope>
    <source>
        <strain evidence="3 4">NBRC 110975</strain>
    </source>
</reference>
<dbReference type="InterPro" id="IPR009012">
    <property type="entry name" value="GrpE_head"/>
</dbReference>
<name>A0ABS5YY31_9ACTN</name>
<organism evidence="3 4">
    <name type="scientific">Paractinoplanes bogorensis</name>
    <dbReference type="NCBI Taxonomy" id="1610840"/>
    <lineage>
        <taxon>Bacteria</taxon>
        <taxon>Bacillati</taxon>
        <taxon>Actinomycetota</taxon>
        <taxon>Actinomycetes</taxon>
        <taxon>Micromonosporales</taxon>
        <taxon>Micromonosporaceae</taxon>
        <taxon>Paractinoplanes</taxon>
    </lineage>
</organism>
<dbReference type="InterPro" id="IPR000740">
    <property type="entry name" value="GrpE"/>
</dbReference>
<protein>
    <submittedName>
        <fullName evidence="3">Nucleotide exchange factor GrpE</fullName>
    </submittedName>
</protein>
<feature type="region of interest" description="Disordered" evidence="2">
    <location>
        <begin position="1"/>
        <end position="27"/>
    </location>
</feature>
<gene>
    <name evidence="3" type="primary">grpE</name>
    <name evidence="3" type="ORF">KOI35_32465</name>
</gene>
<evidence type="ECO:0000256" key="1">
    <source>
        <dbReference type="ARBA" id="ARBA00023186"/>
    </source>
</evidence>
<accession>A0ABS5YY31</accession>
<sequence>MTLHETPGAAAAPEEPAVAESLPEAAPDLEGRLTELGAAVGALRQELRAADERSAGRDRMIERLHDDNQKLRAGERRMVLMPLLTDLQRLRNDLIRQAASVPAGVTADQVAGLLDSFAQSVELTLERGGVGAIRPVPGDRFDGTRHRPAAVLPASRPDEDGCIADVLSDGYLDTTSGRVLTPATVRVHRWTEPATAPQQEENHV</sequence>
<keyword evidence="1" id="KW-0143">Chaperone</keyword>
<dbReference type="Proteomes" id="UP001519654">
    <property type="component" value="Unassembled WGS sequence"/>
</dbReference>
<dbReference type="Pfam" id="PF01025">
    <property type="entry name" value="GrpE"/>
    <property type="match status" value="1"/>
</dbReference>
<dbReference type="RefSeq" id="WP_215792504.1">
    <property type="nucleotide sequence ID" value="NZ_JAHKKG010000011.1"/>
</dbReference>
<proteinExistence type="predicted"/>
<evidence type="ECO:0000313" key="4">
    <source>
        <dbReference type="Proteomes" id="UP001519654"/>
    </source>
</evidence>
<dbReference type="EMBL" id="JAHKKG010000011">
    <property type="protein sequence ID" value="MBU2668236.1"/>
    <property type="molecule type" value="Genomic_DNA"/>
</dbReference>
<evidence type="ECO:0000313" key="3">
    <source>
        <dbReference type="EMBL" id="MBU2668236.1"/>
    </source>
</evidence>
<evidence type="ECO:0000256" key="2">
    <source>
        <dbReference type="SAM" id="MobiDB-lite"/>
    </source>
</evidence>
<comment type="caution">
    <text evidence="3">The sequence shown here is derived from an EMBL/GenBank/DDBJ whole genome shotgun (WGS) entry which is preliminary data.</text>
</comment>
<keyword evidence="4" id="KW-1185">Reference proteome</keyword>
<dbReference type="Gene3D" id="2.30.22.10">
    <property type="entry name" value="Head domain of nucleotide exchange factor GrpE"/>
    <property type="match status" value="1"/>
</dbReference>